<dbReference type="EMBL" id="JBJXBP010000008">
    <property type="protein sequence ID" value="KAL3814516.1"/>
    <property type="molecule type" value="Genomic_DNA"/>
</dbReference>
<name>A0ABD3RRV8_9LAMI</name>
<dbReference type="InterPro" id="IPR029058">
    <property type="entry name" value="AB_hydrolase_fold"/>
</dbReference>
<gene>
    <name evidence="4" type="ORF">ACJIZ3_015784</name>
</gene>
<feature type="transmembrane region" description="Helical" evidence="2">
    <location>
        <begin position="487"/>
        <end position="508"/>
    </location>
</feature>
<evidence type="ECO:0000313" key="5">
    <source>
        <dbReference type="Proteomes" id="UP001634393"/>
    </source>
</evidence>
<keyword evidence="2" id="KW-0472">Membrane</keyword>
<dbReference type="AlphaFoldDB" id="A0ABD3RRV8"/>
<dbReference type="Gene3D" id="3.40.50.1820">
    <property type="entry name" value="alpha/beta hydrolase"/>
    <property type="match status" value="1"/>
</dbReference>
<evidence type="ECO:0000313" key="4">
    <source>
        <dbReference type="EMBL" id="KAL3814516.1"/>
    </source>
</evidence>
<dbReference type="PANTHER" id="PTHR10794:SF63">
    <property type="entry name" value="ALPHA_BETA HYDROLASE 1, ISOFORM A"/>
    <property type="match status" value="1"/>
</dbReference>
<comment type="similarity">
    <text evidence="1">Belongs to the AB hydrolase superfamily. AB hydrolase 4 family.</text>
</comment>
<feature type="transmembrane region" description="Helical" evidence="2">
    <location>
        <begin position="20"/>
        <end position="46"/>
    </location>
</feature>
<dbReference type="InterPro" id="IPR050960">
    <property type="entry name" value="AB_hydrolase_4_sf"/>
</dbReference>
<sequence>MTTDCVNPVEPPSVGSPYELLLTAALLIPISHYLLGFLIISLVFLYNFMEMHFFQDLFTGFRGQPVKLTFNPSSKLYHDVVSMCKILHGRYLSTPWLCSPHLQTIYQHYFGFAPVVKYKRQIFIASDGGTIALDWVIKDHYHVKRTANEVNDEVYYDGRNPIMIIVPGLTSTSNSSYVKILVHEMAKSGYNVVVNNHRGFGGVPITSDHLYNAGRTEDLRKVIDHIHCKYPEAPLFAIGTSIGANILVKYLGEDKTNVPIIGAAAICCPWDLLIGDRFMNRGRLQRFYNKALAVGLKAYAQLHEPVFSRISKWESVKRSSSIREFDDHATRVVDYYETVDTFYRRCSSSKYVVSVKIPLLCISSLDDPVCTREAIPWDECRFNSNVVLATTQHGGHLPYFEGLTAKSVWWVRAVEEYFSVLKSCHRKEKAPFVCVSEDGHENMNKYDWEDLIRPEESPHEKQNANIEQDITRRKGFLNIIAPVKRSLWVLVYVALVTSWPIVGSVLLFSRERFQNLFT</sequence>
<feature type="domain" description="Serine aminopeptidase S33" evidence="3">
    <location>
        <begin position="162"/>
        <end position="374"/>
    </location>
</feature>
<dbReference type="Pfam" id="PF12146">
    <property type="entry name" value="Hydrolase_4"/>
    <property type="match status" value="1"/>
</dbReference>
<evidence type="ECO:0000256" key="2">
    <source>
        <dbReference type="SAM" id="Phobius"/>
    </source>
</evidence>
<keyword evidence="2" id="KW-0812">Transmembrane</keyword>
<dbReference type="InterPro" id="IPR022742">
    <property type="entry name" value="Hydrolase_4"/>
</dbReference>
<protein>
    <recommendedName>
        <fullName evidence="3">Serine aminopeptidase S33 domain-containing protein</fullName>
    </recommendedName>
</protein>
<evidence type="ECO:0000256" key="1">
    <source>
        <dbReference type="ARBA" id="ARBA00010884"/>
    </source>
</evidence>
<reference evidence="4 5" key="1">
    <citation type="submission" date="2024-12" db="EMBL/GenBank/DDBJ databases">
        <title>The unique morphological basis and parallel evolutionary history of personate flowers in Penstemon.</title>
        <authorList>
            <person name="Depatie T.H."/>
            <person name="Wessinger C.A."/>
        </authorList>
    </citation>
    <scope>NUCLEOTIDE SEQUENCE [LARGE SCALE GENOMIC DNA]</scope>
    <source>
        <strain evidence="4">WTNN_2</strain>
        <tissue evidence="4">Leaf</tissue>
    </source>
</reference>
<dbReference type="FunFam" id="3.40.50.1820:FF:000071">
    <property type="entry name" value="Embryogenesis-associated protein EMB8"/>
    <property type="match status" value="1"/>
</dbReference>
<evidence type="ECO:0000259" key="3">
    <source>
        <dbReference type="Pfam" id="PF12146"/>
    </source>
</evidence>
<organism evidence="4 5">
    <name type="scientific">Penstemon smallii</name>
    <dbReference type="NCBI Taxonomy" id="265156"/>
    <lineage>
        <taxon>Eukaryota</taxon>
        <taxon>Viridiplantae</taxon>
        <taxon>Streptophyta</taxon>
        <taxon>Embryophyta</taxon>
        <taxon>Tracheophyta</taxon>
        <taxon>Spermatophyta</taxon>
        <taxon>Magnoliopsida</taxon>
        <taxon>eudicotyledons</taxon>
        <taxon>Gunneridae</taxon>
        <taxon>Pentapetalae</taxon>
        <taxon>asterids</taxon>
        <taxon>lamiids</taxon>
        <taxon>Lamiales</taxon>
        <taxon>Plantaginaceae</taxon>
        <taxon>Cheloneae</taxon>
        <taxon>Penstemon</taxon>
    </lineage>
</organism>
<dbReference type="Proteomes" id="UP001634393">
    <property type="component" value="Unassembled WGS sequence"/>
</dbReference>
<keyword evidence="2" id="KW-1133">Transmembrane helix</keyword>
<keyword evidence="5" id="KW-1185">Reference proteome</keyword>
<dbReference type="SUPFAM" id="SSF53474">
    <property type="entry name" value="alpha/beta-Hydrolases"/>
    <property type="match status" value="1"/>
</dbReference>
<proteinExistence type="inferred from homology"/>
<dbReference type="PANTHER" id="PTHR10794">
    <property type="entry name" value="ABHYDROLASE DOMAIN-CONTAINING PROTEIN"/>
    <property type="match status" value="1"/>
</dbReference>
<comment type="caution">
    <text evidence="4">The sequence shown here is derived from an EMBL/GenBank/DDBJ whole genome shotgun (WGS) entry which is preliminary data.</text>
</comment>
<accession>A0ABD3RRV8</accession>